<keyword evidence="7 8" id="KW-0472">Membrane</keyword>
<keyword evidence="3" id="KW-0328">Glycosyltransferase</keyword>
<dbReference type="GO" id="GO:0009103">
    <property type="term" value="P:lipopolysaccharide biosynthetic process"/>
    <property type="evidence" value="ECO:0007669"/>
    <property type="project" value="UniProtKB-ARBA"/>
</dbReference>
<feature type="transmembrane region" description="Helical" evidence="8">
    <location>
        <begin position="111"/>
        <end position="128"/>
    </location>
</feature>
<evidence type="ECO:0000256" key="2">
    <source>
        <dbReference type="ARBA" id="ARBA00022475"/>
    </source>
</evidence>
<evidence type="ECO:0000256" key="3">
    <source>
        <dbReference type="ARBA" id="ARBA00022676"/>
    </source>
</evidence>
<proteinExistence type="predicted"/>
<feature type="transmembrane region" description="Helical" evidence="8">
    <location>
        <begin position="261"/>
        <end position="278"/>
    </location>
</feature>
<dbReference type="Pfam" id="PF13231">
    <property type="entry name" value="PMT_2"/>
    <property type="match status" value="1"/>
</dbReference>
<evidence type="ECO:0000313" key="11">
    <source>
        <dbReference type="Proteomes" id="UP000178313"/>
    </source>
</evidence>
<feature type="transmembrane region" description="Helical" evidence="8">
    <location>
        <begin position="202"/>
        <end position="224"/>
    </location>
</feature>
<dbReference type="InterPro" id="IPR050297">
    <property type="entry name" value="LipidA_mod_glycosyltrf_83"/>
</dbReference>
<keyword evidence="6 8" id="KW-1133">Transmembrane helix</keyword>
<evidence type="ECO:0000256" key="1">
    <source>
        <dbReference type="ARBA" id="ARBA00004651"/>
    </source>
</evidence>
<comment type="subcellular location">
    <subcellularLocation>
        <location evidence="1">Cell membrane</location>
        <topology evidence="1">Multi-pass membrane protein</topology>
    </subcellularLocation>
</comment>
<feature type="transmembrane region" description="Helical" evidence="8">
    <location>
        <begin position="316"/>
        <end position="334"/>
    </location>
</feature>
<evidence type="ECO:0000256" key="5">
    <source>
        <dbReference type="ARBA" id="ARBA00022692"/>
    </source>
</evidence>
<keyword evidence="4" id="KW-0808">Transferase</keyword>
<dbReference type="STRING" id="1802513.A3E46_00875"/>
<keyword evidence="2" id="KW-1003">Cell membrane</keyword>
<dbReference type="Proteomes" id="UP000178313">
    <property type="component" value="Unassembled WGS sequence"/>
</dbReference>
<dbReference type="AlphaFoldDB" id="A0A1F8B198"/>
<sequence>MLGILKKGIPASFILPGILALSLVLRFIVINQSLWLDEAIGALVVKSQSYLQILKEFPLHDNHPPLYYLALKFWTDIFEYSEVALRSLSVAFGVGTVFLVYRIGKLISPRLGILASLLLATSPFAIYYSQEARMYAMAAFLAAAAFYFFLQKKWIFFSISITALVFTDYMPVFLLPVFWIIGFLGKKDKGWWKSFALSHVPLLVLGLAWAPIFLAQSAAGRWLVQNLPDWQKIAGGATFKQVVLVWMKFTLGRISLANKTLYYFLAAVSSIPFIVILFKAWQERKRILGFWFWLLAPLLLGFLVSFFFPAFIYFRFLYVVPAFYLLLGWGVVNFKNSRIQYSLLAALLAVNFIGWGIYVSQPRQQREQWRQAVTFVEEKAKSNEAALFNFTEPFAPYQWYSKNTVKAVGGTDFLLANEEKTREMTRKALSDIKGVYYFEYLWELHDPGRIVEKEIKEEGFIKVSAFDFPGVGIIGYWKRL</sequence>
<feature type="transmembrane region" description="Helical" evidence="8">
    <location>
        <begin position="12"/>
        <end position="30"/>
    </location>
</feature>
<organism evidence="10 11">
    <name type="scientific">Candidatus Woesebacteria bacterium RIFCSPHIGHO2_12_FULL_46_16</name>
    <dbReference type="NCBI Taxonomy" id="1802513"/>
    <lineage>
        <taxon>Bacteria</taxon>
        <taxon>Candidatus Woeseibacteriota</taxon>
    </lineage>
</organism>
<feature type="domain" description="Glycosyltransferase RgtA/B/C/D-like" evidence="9">
    <location>
        <begin position="62"/>
        <end position="208"/>
    </location>
</feature>
<dbReference type="GO" id="GO:0016763">
    <property type="term" value="F:pentosyltransferase activity"/>
    <property type="evidence" value="ECO:0007669"/>
    <property type="project" value="TreeGrafter"/>
</dbReference>
<dbReference type="EMBL" id="MGGZ01000015">
    <property type="protein sequence ID" value="OGM57255.1"/>
    <property type="molecule type" value="Genomic_DNA"/>
</dbReference>
<dbReference type="InterPro" id="IPR038731">
    <property type="entry name" value="RgtA/B/C-like"/>
</dbReference>
<evidence type="ECO:0000259" key="9">
    <source>
        <dbReference type="Pfam" id="PF13231"/>
    </source>
</evidence>
<feature type="transmembrane region" description="Helical" evidence="8">
    <location>
        <begin position="157"/>
        <end position="182"/>
    </location>
</feature>
<name>A0A1F8B198_9BACT</name>
<feature type="transmembrane region" description="Helical" evidence="8">
    <location>
        <begin position="290"/>
        <end position="310"/>
    </location>
</feature>
<keyword evidence="5 8" id="KW-0812">Transmembrane</keyword>
<evidence type="ECO:0000256" key="7">
    <source>
        <dbReference type="ARBA" id="ARBA00023136"/>
    </source>
</evidence>
<dbReference type="PANTHER" id="PTHR33908:SF11">
    <property type="entry name" value="MEMBRANE PROTEIN"/>
    <property type="match status" value="1"/>
</dbReference>
<feature type="transmembrane region" description="Helical" evidence="8">
    <location>
        <begin position="341"/>
        <end position="358"/>
    </location>
</feature>
<evidence type="ECO:0000256" key="8">
    <source>
        <dbReference type="SAM" id="Phobius"/>
    </source>
</evidence>
<feature type="transmembrane region" description="Helical" evidence="8">
    <location>
        <begin position="83"/>
        <end position="104"/>
    </location>
</feature>
<comment type="caution">
    <text evidence="10">The sequence shown here is derived from an EMBL/GenBank/DDBJ whole genome shotgun (WGS) entry which is preliminary data.</text>
</comment>
<evidence type="ECO:0000256" key="6">
    <source>
        <dbReference type="ARBA" id="ARBA00022989"/>
    </source>
</evidence>
<accession>A0A1F8B198</accession>
<evidence type="ECO:0000256" key="4">
    <source>
        <dbReference type="ARBA" id="ARBA00022679"/>
    </source>
</evidence>
<dbReference type="PANTHER" id="PTHR33908">
    <property type="entry name" value="MANNOSYLTRANSFERASE YKCB-RELATED"/>
    <property type="match status" value="1"/>
</dbReference>
<dbReference type="GO" id="GO:0005886">
    <property type="term" value="C:plasma membrane"/>
    <property type="evidence" value="ECO:0007669"/>
    <property type="project" value="UniProtKB-SubCell"/>
</dbReference>
<evidence type="ECO:0000313" key="10">
    <source>
        <dbReference type="EMBL" id="OGM57255.1"/>
    </source>
</evidence>
<feature type="transmembrane region" description="Helical" evidence="8">
    <location>
        <begin position="134"/>
        <end position="150"/>
    </location>
</feature>
<protein>
    <recommendedName>
        <fullName evidence="9">Glycosyltransferase RgtA/B/C/D-like domain-containing protein</fullName>
    </recommendedName>
</protein>
<gene>
    <name evidence="10" type="ORF">A3E46_00875</name>
</gene>
<reference evidence="10 11" key="1">
    <citation type="journal article" date="2016" name="Nat. Commun.">
        <title>Thousands of microbial genomes shed light on interconnected biogeochemical processes in an aquifer system.</title>
        <authorList>
            <person name="Anantharaman K."/>
            <person name="Brown C.T."/>
            <person name="Hug L.A."/>
            <person name="Sharon I."/>
            <person name="Castelle C.J."/>
            <person name="Probst A.J."/>
            <person name="Thomas B.C."/>
            <person name="Singh A."/>
            <person name="Wilkins M.J."/>
            <person name="Karaoz U."/>
            <person name="Brodie E.L."/>
            <person name="Williams K.H."/>
            <person name="Hubbard S.S."/>
            <person name="Banfield J.F."/>
        </authorList>
    </citation>
    <scope>NUCLEOTIDE SEQUENCE [LARGE SCALE GENOMIC DNA]</scope>
</reference>